<protein>
    <recommendedName>
        <fullName evidence="6">Protein kinase domain-containing protein</fullName>
    </recommendedName>
</protein>
<gene>
    <name evidence="7" type="ORF">GCM10023213_38220</name>
</gene>
<proteinExistence type="predicted"/>
<evidence type="ECO:0000313" key="7">
    <source>
        <dbReference type="EMBL" id="GAA5145910.1"/>
    </source>
</evidence>
<dbReference type="PROSITE" id="PS50011">
    <property type="entry name" value="PROTEIN_KINASE_DOM"/>
    <property type="match status" value="1"/>
</dbReference>
<feature type="transmembrane region" description="Helical" evidence="5">
    <location>
        <begin position="306"/>
        <end position="333"/>
    </location>
</feature>
<evidence type="ECO:0000256" key="2">
    <source>
        <dbReference type="ARBA" id="ARBA00022741"/>
    </source>
</evidence>
<evidence type="ECO:0000313" key="8">
    <source>
        <dbReference type="Proteomes" id="UP001499852"/>
    </source>
</evidence>
<dbReference type="Gene3D" id="3.30.200.20">
    <property type="entry name" value="Phosphorylase Kinase, domain 1"/>
    <property type="match status" value="1"/>
</dbReference>
<dbReference type="SMART" id="SM00220">
    <property type="entry name" value="S_TKc"/>
    <property type="match status" value="1"/>
</dbReference>
<reference evidence="8" key="1">
    <citation type="journal article" date="2019" name="Int. J. Syst. Evol. Microbiol.">
        <title>The Global Catalogue of Microorganisms (GCM) 10K type strain sequencing project: providing services to taxonomists for standard genome sequencing and annotation.</title>
        <authorList>
            <consortium name="The Broad Institute Genomics Platform"/>
            <consortium name="The Broad Institute Genome Sequencing Center for Infectious Disease"/>
            <person name="Wu L."/>
            <person name="Ma J."/>
        </authorList>
    </citation>
    <scope>NUCLEOTIDE SEQUENCE [LARGE SCALE GENOMIC DNA]</scope>
    <source>
        <strain evidence="8">JCM 18053</strain>
    </source>
</reference>
<name>A0ABP9PHN9_9BACT</name>
<keyword evidence="5" id="KW-1133">Transmembrane helix</keyword>
<dbReference type="InterPro" id="IPR000719">
    <property type="entry name" value="Prot_kinase_dom"/>
</dbReference>
<keyword evidence="4" id="KW-0067">ATP-binding</keyword>
<keyword evidence="1" id="KW-0808">Transferase</keyword>
<evidence type="ECO:0000259" key="6">
    <source>
        <dbReference type="PROSITE" id="PS50011"/>
    </source>
</evidence>
<dbReference type="EMBL" id="BAABIA010000008">
    <property type="protein sequence ID" value="GAA5145910.1"/>
    <property type="molecule type" value="Genomic_DNA"/>
</dbReference>
<keyword evidence="3" id="KW-0418">Kinase</keyword>
<accession>A0ABP9PHN9</accession>
<keyword evidence="2" id="KW-0547">Nucleotide-binding</keyword>
<keyword evidence="5" id="KW-0472">Membrane</keyword>
<sequence>MSDLLAPHFPSVNELGAWLPQYEVQRQTHTGHDHAIFLGRQVALDRPVVIEVIPPPPEDLAQALQQRLRRRARLVHPLITAVYDFGRTPAGQFYLVMEHVEGRPLATLIEEGQLKPKTAFPLALELCEALQILHDQQMPHGALDVYSTWVTPEGHVKLTCIGMAQDEVGDLAWLRPFHGSLKGDLQALGTALHWMFARCALGADGRLARDLPPAFAAVIRRTLEAETARPFAQPSEVAAALKAALLGEQEKGESATTRSRMVVAPGAKPPAPAAPPVAPPPKVVPGSLQPVVRHYEPSFFQRLDAFVWKAFSTGLHVMISLISVGSLILLILFKDKIVIEQDNTLPMATVEEMEAPEKPIPAEVLGALPPIQDLPTASSAIIIKPITVIPPPPKPPVDPLVELRAQYVAAVQEAANQALEKVRLDDLPHLQRELQLLQSGGEIPAVDEPNLPASLKILRQRYREVRDGGGAGAP</sequence>
<evidence type="ECO:0000256" key="3">
    <source>
        <dbReference type="ARBA" id="ARBA00022777"/>
    </source>
</evidence>
<keyword evidence="8" id="KW-1185">Reference proteome</keyword>
<evidence type="ECO:0000256" key="4">
    <source>
        <dbReference type="ARBA" id="ARBA00022840"/>
    </source>
</evidence>
<organism evidence="7 8">
    <name type="scientific">Prosthecobacter algae</name>
    <dbReference type="NCBI Taxonomy" id="1144682"/>
    <lineage>
        <taxon>Bacteria</taxon>
        <taxon>Pseudomonadati</taxon>
        <taxon>Verrucomicrobiota</taxon>
        <taxon>Verrucomicrobiia</taxon>
        <taxon>Verrucomicrobiales</taxon>
        <taxon>Verrucomicrobiaceae</taxon>
        <taxon>Prosthecobacter</taxon>
    </lineage>
</organism>
<evidence type="ECO:0000256" key="5">
    <source>
        <dbReference type="SAM" id="Phobius"/>
    </source>
</evidence>
<evidence type="ECO:0000256" key="1">
    <source>
        <dbReference type="ARBA" id="ARBA00022679"/>
    </source>
</evidence>
<dbReference type="SUPFAM" id="SSF56112">
    <property type="entry name" value="Protein kinase-like (PK-like)"/>
    <property type="match status" value="1"/>
</dbReference>
<feature type="domain" description="Protein kinase" evidence="6">
    <location>
        <begin position="22"/>
        <end position="408"/>
    </location>
</feature>
<dbReference type="PANTHER" id="PTHR43289">
    <property type="entry name" value="MITOGEN-ACTIVATED PROTEIN KINASE KINASE KINASE 20-RELATED"/>
    <property type="match status" value="1"/>
</dbReference>
<dbReference type="Gene3D" id="1.10.510.10">
    <property type="entry name" value="Transferase(Phosphotransferase) domain 1"/>
    <property type="match status" value="1"/>
</dbReference>
<dbReference type="RefSeq" id="WP_345738001.1">
    <property type="nucleotide sequence ID" value="NZ_BAABIA010000008.1"/>
</dbReference>
<dbReference type="PANTHER" id="PTHR43289:SF6">
    <property type="entry name" value="SERINE_THREONINE-PROTEIN KINASE NEKL-3"/>
    <property type="match status" value="1"/>
</dbReference>
<dbReference type="Proteomes" id="UP001499852">
    <property type="component" value="Unassembled WGS sequence"/>
</dbReference>
<keyword evidence="5" id="KW-0812">Transmembrane</keyword>
<comment type="caution">
    <text evidence="7">The sequence shown here is derived from an EMBL/GenBank/DDBJ whole genome shotgun (WGS) entry which is preliminary data.</text>
</comment>
<dbReference type="InterPro" id="IPR011009">
    <property type="entry name" value="Kinase-like_dom_sf"/>
</dbReference>